<evidence type="ECO:0000313" key="2">
    <source>
        <dbReference type="Proteomes" id="UP001529235"/>
    </source>
</evidence>
<dbReference type="InterPro" id="IPR036388">
    <property type="entry name" value="WH-like_DNA-bd_sf"/>
</dbReference>
<keyword evidence="2" id="KW-1185">Reference proteome</keyword>
<proteinExistence type="predicted"/>
<gene>
    <name evidence="1" type="ORF">QPL79_02695</name>
</gene>
<organism evidence="1 2">
    <name type="scientific">Ignisphaera cupida</name>
    <dbReference type="NCBI Taxonomy" id="3050454"/>
    <lineage>
        <taxon>Archaea</taxon>
        <taxon>Thermoproteota</taxon>
        <taxon>Thermoprotei</taxon>
        <taxon>Desulfurococcales</taxon>
        <taxon>Desulfurococcaceae</taxon>
        <taxon>Ignisphaera</taxon>
    </lineage>
</organism>
<dbReference type="InterPro" id="IPR036390">
    <property type="entry name" value="WH_DNA-bd_sf"/>
</dbReference>
<sequence length="100" mass="11740">MELFQRITITIPEDVKKKIDVFGKPCIWNIIALLSSIDSKTINITSLVSKLNSNYNHIMKCIELMKSFDMVREIRMGRVRLIKLNDKNEYVAMIMNMLFK</sequence>
<dbReference type="EMBL" id="JASNVW010000001">
    <property type="protein sequence ID" value="MDK6028272.1"/>
    <property type="molecule type" value="Genomic_DNA"/>
</dbReference>
<name>A0ABD4Z5J1_9CREN</name>
<dbReference type="SUPFAM" id="SSF46785">
    <property type="entry name" value="Winged helix' DNA-binding domain"/>
    <property type="match status" value="1"/>
</dbReference>
<dbReference type="AlphaFoldDB" id="A0ABD4Z5J1"/>
<dbReference type="RefSeq" id="WP_285273240.1">
    <property type="nucleotide sequence ID" value="NZ_JASNVW010000001.1"/>
</dbReference>
<accession>A0ABD4Z5J1</accession>
<evidence type="ECO:0000313" key="1">
    <source>
        <dbReference type="EMBL" id="MDK6028272.1"/>
    </source>
</evidence>
<dbReference type="Gene3D" id="1.10.10.10">
    <property type="entry name" value="Winged helix-like DNA-binding domain superfamily/Winged helix DNA-binding domain"/>
    <property type="match status" value="1"/>
</dbReference>
<comment type="caution">
    <text evidence="1">The sequence shown here is derived from an EMBL/GenBank/DDBJ whole genome shotgun (WGS) entry which is preliminary data.</text>
</comment>
<dbReference type="Proteomes" id="UP001529235">
    <property type="component" value="Unassembled WGS sequence"/>
</dbReference>
<reference evidence="1 2" key="1">
    <citation type="submission" date="2023-05" db="EMBL/GenBank/DDBJ databases">
        <title>A new hyperthermophilic archaea 'Ignisphaera cupida' sp. nov. and description of the family 'Ignisphaeraceae' fam. nov.</title>
        <authorList>
            <person name="Podosokorskaya O.A."/>
            <person name="Elcheninov A.G."/>
            <person name="Klukina A."/>
            <person name="Merkel A.Y."/>
        </authorList>
    </citation>
    <scope>NUCLEOTIDE SEQUENCE [LARGE SCALE GENOMIC DNA]</scope>
    <source>
        <strain evidence="1 2">4213-co</strain>
    </source>
</reference>
<protein>
    <recommendedName>
        <fullName evidence="3">ArsR family transcriptional regulator</fullName>
    </recommendedName>
</protein>
<evidence type="ECO:0008006" key="3">
    <source>
        <dbReference type="Google" id="ProtNLM"/>
    </source>
</evidence>